<comment type="caution">
    <text evidence="1">The sequence shown here is derived from an EMBL/GenBank/DDBJ whole genome shotgun (WGS) entry which is preliminary data.</text>
</comment>
<name>A0ABV2FCT7_9BACL</name>
<dbReference type="Proteomes" id="UP001549098">
    <property type="component" value="Unassembled WGS sequence"/>
</dbReference>
<proteinExistence type="predicted"/>
<accession>A0ABV2FCT7</accession>
<evidence type="ECO:0000313" key="1">
    <source>
        <dbReference type="EMBL" id="MET3549500.1"/>
    </source>
</evidence>
<reference evidence="1 2" key="1">
    <citation type="submission" date="2024-06" db="EMBL/GenBank/DDBJ databases">
        <title>Genomic Encyclopedia of Type Strains, Phase IV (KMG-IV): sequencing the most valuable type-strain genomes for metagenomic binning, comparative biology and taxonomic classification.</title>
        <authorList>
            <person name="Goeker M."/>
        </authorList>
    </citation>
    <scope>NUCLEOTIDE SEQUENCE [LARGE SCALE GENOMIC DNA]</scope>
    <source>
        <strain evidence="1 2">DSM 17253</strain>
    </source>
</reference>
<evidence type="ECO:0000313" key="2">
    <source>
        <dbReference type="Proteomes" id="UP001549098"/>
    </source>
</evidence>
<organism evidence="1 2">
    <name type="scientific">Paenibacillus favisporus</name>
    <dbReference type="NCBI Taxonomy" id="221028"/>
    <lineage>
        <taxon>Bacteria</taxon>
        <taxon>Bacillati</taxon>
        <taxon>Bacillota</taxon>
        <taxon>Bacilli</taxon>
        <taxon>Bacillales</taxon>
        <taxon>Paenibacillaceae</taxon>
        <taxon>Paenibacillus</taxon>
    </lineage>
</organism>
<keyword evidence="2" id="KW-1185">Reference proteome</keyword>
<dbReference type="EMBL" id="JBEPLV010000008">
    <property type="protein sequence ID" value="MET3549500.1"/>
    <property type="molecule type" value="Genomic_DNA"/>
</dbReference>
<gene>
    <name evidence="1" type="ORF">ABID47_006137</name>
</gene>
<sequence length="57" mass="6494">MSFNNYGELCTQVYDLTKTIGQSLDGDIEYYSNKLRHCNGRIHRGYGGFWASHDSSS</sequence>
<protein>
    <submittedName>
        <fullName evidence="1">Uncharacterized protein</fullName>
    </submittedName>
</protein>